<keyword evidence="1" id="KW-0472">Membrane</keyword>
<evidence type="ECO:0008006" key="4">
    <source>
        <dbReference type="Google" id="ProtNLM"/>
    </source>
</evidence>
<dbReference type="EMBL" id="JAWDKD010000009">
    <property type="protein sequence ID" value="MDV0446673.1"/>
    <property type="molecule type" value="Genomic_DNA"/>
</dbReference>
<keyword evidence="1" id="KW-0812">Transmembrane</keyword>
<protein>
    <recommendedName>
        <fullName evidence="4">S-layer family duplication domain-containing protein</fullName>
    </recommendedName>
</protein>
<name>A0AAE4MK81_9EURY</name>
<keyword evidence="1" id="KW-1133">Transmembrane helix</keyword>
<evidence type="ECO:0000313" key="2">
    <source>
        <dbReference type="EMBL" id="MDV0446673.1"/>
    </source>
</evidence>
<evidence type="ECO:0000313" key="3">
    <source>
        <dbReference type="Proteomes" id="UP001271789"/>
    </source>
</evidence>
<dbReference type="Proteomes" id="UP001271789">
    <property type="component" value="Unassembled WGS sequence"/>
</dbReference>
<gene>
    <name evidence="2" type="ORF">MsAg5_05230</name>
</gene>
<reference evidence="2" key="1">
    <citation type="submission" date="2023-06" db="EMBL/GenBank/DDBJ databases">
        <title>Genome sequence of Methanosarcinaceae archaeon Ag5.</title>
        <authorList>
            <person name="Protasov E."/>
            <person name="Platt K."/>
            <person name="Poehlein A."/>
            <person name="Daniel R."/>
            <person name="Brune A."/>
        </authorList>
    </citation>
    <scope>NUCLEOTIDE SEQUENCE</scope>
    <source>
        <strain evidence="2">Ag5</strain>
    </source>
</reference>
<dbReference type="AlphaFoldDB" id="A0AAE4MK81"/>
<feature type="transmembrane region" description="Helical" evidence="1">
    <location>
        <begin position="206"/>
        <end position="228"/>
    </location>
</feature>
<proteinExistence type="predicted"/>
<sequence length="234" mass="25747">MSSHAKIDQNRNSRGLSLFSISAVLLFLSFLLLLTPVSADAVGEENVSIRDNVGEYTHRDLIKSENYFLLREGEIEKFDEGYELHLAGSGSGDKILVELHNTADSDPKYITSVVMNDGDYLYCSRLLNGEYYLVLSFQLDKSYVNSSGIVSGFSSFNQYEDPYVGNSSKNDWYVKVTDSPEPVLPDGPKPGGNQTVNSSGFRVSEISSMMLLILASAATAVIIAALLIKKVYDK</sequence>
<keyword evidence="3" id="KW-1185">Reference proteome</keyword>
<evidence type="ECO:0000256" key="1">
    <source>
        <dbReference type="SAM" id="Phobius"/>
    </source>
</evidence>
<accession>A0AAE4MK81</accession>
<organism evidence="2 3">
    <name type="scientific">Methanolapillus africanus</name>
    <dbReference type="NCBI Taxonomy" id="3028297"/>
    <lineage>
        <taxon>Archaea</taxon>
        <taxon>Methanobacteriati</taxon>
        <taxon>Methanobacteriota</taxon>
        <taxon>Stenosarchaea group</taxon>
        <taxon>Methanomicrobia</taxon>
        <taxon>Methanosarcinales</taxon>
        <taxon>Methanosarcinaceae</taxon>
        <taxon>Methanolapillus</taxon>
    </lineage>
</organism>
<dbReference type="RefSeq" id="WP_338099077.1">
    <property type="nucleotide sequence ID" value="NZ_JAWDKD010000009.1"/>
</dbReference>
<comment type="caution">
    <text evidence="2">The sequence shown here is derived from an EMBL/GenBank/DDBJ whole genome shotgun (WGS) entry which is preliminary data.</text>
</comment>